<keyword evidence="2" id="KW-0560">Oxidoreductase</keyword>
<dbReference type="RefSeq" id="WP_027447289.1">
    <property type="nucleotide sequence ID" value="NZ_AULJ01000056.1"/>
</dbReference>
<protein>
    <submittedName>
        <fullName evidence="3">3-ketoacyl-ACP reductase</fullName>
    </submittedName>
</protein>
<comment type="similarity">
    <text evidence="1">Belongs to the short-chain dehydrogenases/reductases (SDR) family.</text>
</comment>
<evidence type="ECO:0000313" key="3">
    <source>
        <dbReference type="EMBL" id="KGX84539.1"/>
    </source>
</evidence>
<dbReference type="PANTHER" id="PTHR42760:SF115">
    <property type="entry name" value="3-OXOACYL-[ACYL-CARRIER-PROTEIN] REDUCTASE FABG"/>
    <property type="match status" value="1"/>
</dbReference>
<dbReference type="PANTHER" id="PTHR42760">
    <property type="entry name" value="SHORT-CHAIN DEHYDROGENASES/REDUCTASES FAMILY MEMBER"/>
    <property type="match status" value="1"/>
</dbReference>
<dbReference type="GO" id="GO:0016616">
    <property type="term" value="F:oxidoreductase activity, acting on the CH-OH group of donors, NAD or NADP as acceptor"/>
    <property type="evidence" value="ECO:0007669"/>
    <property type="project" value="TreeGrafter"/>
</dbReference>
<dbReference type="InterPro" id="IPR020904">
    <property type="entry name" value="Sc_DH/Rdtase_CS"/>
</dbReference>
<sequence>MKFIGDSVLITGASNGIGKSLAKAYADEGATVLMIDNDKGNGEKLENEIREHHEHAYFIYCDLRDPKEIENLFHYIDEQHDTPSILINNAGVSRFENIFDLTVGEWDNTIQTNLRGTFLCSQQIAMRWRDEGIHGRIVNMASTRALMSEQDSEAYAASKGGILALTHSLAMSLSEYQIRVNSISPGWIQTEAYEELRDIDHTQHPSKRVGHATDIARACFYLSDKENAFVTGENLVVDGGMTKKMIYEH</sequence>
<dbReference type="PROSITE" id="PS00061">
    <property type="entry name" value="ADH_SHORT"/>
    <property type="match status" value="1"/>
</dbReference>
<dbReference type="InterPro" id="IPR036291">
    <property type="entry name" value="NAD(P)-bd_dom_sf"/>
</dbReference>
<keyword evidence="4" id="KW-1185">Reference proteome</keyword>
<evidence type="ECO:0000256" key="2">
    <source>
        <dbReference type="ARBA" id="ARBA00023002"/>
    </source>
</evidence>
<dbReference type="AlphaFoldDB" id="A0A0A5FXM8"/>
<organism evidence="3 4">
    <name type="scientific">Pontibacillus marinus BH030004 = DSM 16465</name>
    <dbReference type="NCBI Taxonomy" id="1385511"/>
    <lineage>
        <taxon>Bacteria</taxon>
        <taxon>Bacillati</taxon>
        <taxon>Bacillota</taxon>
        <taxon>Bacilli</taxon>
        <taxon>Bacillales</taxon>
        <taxon>Bacillaceae</taxon>
        <taxon>Pontibacillus</taxon>
    </lineage>
</organism>
<dbReference type="InterPro" id="IPR002347">
    <property type="entry name" value="SDR_fam"/>
</dbReference>
<dbReference type="PRINTS" id="PR00080">
    <property type="entry name" value="SDRFAMILY"/>
</dbReference>
<dbReference type="EMBL" id="AVPF01000054">
    <property type="protein sequence ID" value="KGX84539.1"/>
    <property type="molecule type" value="Genomic_DNA"/>
</dbReference>
<dbReference type="Proteomes" id="UP000030403">
    <property type="component" value="Unassembled WGS sequence"/>
</dbReference>
<name>A0A0A5FXM8_9BACI</name>
<dbReference type="PRINTS" id="PR00081">
    <property type="entry name" value="GDHRDH"/>
</dbReference>
<accession>A0A0A5FXM8</accession>
<dbReference type="GO" id="GO:0008206">
    <property type="term" value="P:bile acid metabolic process"/>
    <property type="evidence" value="ECO:0007669"/>
    <property type="project" value="UniProtKB-ARBA"/>
</dbReference>
<comment type="caution">
    <text evidence="3">The sequence shown here is derived from an EMBL/GenBank/DDBJ whole genome shotgun (WGS) entry which is preliminary data.</text>
</comment>
<dbReference type="OrthoDB" id="9803333at2"/>
<dbReference type="FunFam" id="3.40.50.720:FF:000084">
    <property type="entry name" value="Short-chain dehydrogenase reductase"/>
    <property type="match status" value="1"/>
</dbReference>
<dbReference type="Gene3D" id="3.40.50.720">
    <property type="entry name" value="NAD(P)-binding Rossmann-like Domain"/>
    <property type="match status" value="1"/>
</dbReference>
<evidence type="ECO:0000256" key="1">
    <source>
        <dbReference type="ARBA" id="ARBA00006484"/>
    </source>
</evidence>
<evidence type="ECO:0000313" key="4">
    <source>
        <dbReference type="Proteomes" id="UP000030403"/>
    </source>
</evidence>
<dbReference type="Pfam" id="PF13561">
    <property type="entry name" value="adh_short_C2"/>
    <property type="match status" value="1"/>
</dbReference>
<gene>
    <name evidence="3" type="ORF">N783_17375</name>
</gene>
<proteinExistence type="inferred from homology"/>
<dbReference type="eggNOG" id="COG1028">
    <property type="taxonomic scope" value="Bacteria"/>
</dbReference>
<dbReference type="STRING" id="1385511.GCA_000425225_03774"/>
<reference evidence="3 4" key="1">
    <citation type="submission" date="2013-08" db="EMBL/GenBank/DDBJ databases">
        <authorList>
            <person name="Huang J."/>
            <person name="Wang G."/>
        </authorList>
    </citation>
    <scope>NUCLEOTIDE SEQUENCE [LARGE SCALE GENOMIC DNA]</scope>
    <source>
        <strain evidence="3 4">BH030004</strain>
    </source>
</reference>
<dbReference type="SUPFAM" id="SSF51735">
    <property type="entry name" value="NAD(P)-binding Rossmann-fold domains"/>
    <property type="match status" value="1"/>
</dbReference>